<gene>
    <name evidence="1" type="ORF">CYLTODRAFT_120402</name>
</gene>
<evidence type="ECO:0000313" key="1">
    <source>
        <dbReference type="EMBL" id="KIY63909.1"/>
    </source>
</evidence>
<organism evidence="1 2">
    <name type="scientific">Cylindrobasidium torrendii FP15055 ss-10</name>
    <dbReference type="NCBI Taxonomy" id="1314674"/>
    <lineage>
        <taxon>Eukaryota</taxon>
        <taxon>Fungi</taxon>
        <taxon>Dikarya</taxon>
        <taxon>Basidiomycota</taxon>
        <taxon>Agaricomycotina</taxon>
        <taxon>Agaricomycetes</taxon>
        <taxon>Agaricomycetidae</taxon>
        <taxon>Agaricales</taxon>
        <taxon>Marasmiineae</taxon>
        <taxon>Physalacriaceae</taxon>
        <taxon>Cylindrobasidium</taxon>
    </lineage>
</organism>
<reference evidence="1 2" key="1">
    <citation type="journal article" date="2015" name="Fungal Genet. Biol.">
        <title>Evolution of novel wood decay mechanisms in Agaricales revealed by the genome sequences of Fistulina hepatica and Cylindrobasidium torrendii.</title>
        <authorList>
            <person name="Floudas D."/>
            <person name="Held B.W."/>
            <person name="Riley R."/>
            <person name="Nagy L.G."/>
            <person name="Koehler G."/>
            <person name="Ransdell A.S."/>
            <person name="Younus H."/>
            <person name="Chow J."/>
            <person name="Chiniquy J."/>
            <person name="Lipzen A."/>
            <person name="Tritt A."/>
            <person name="Sun H."/>
            <person name="Haridas S."/>
            <person name="LaButti K."/>
            <person name="Ohm R.A."/>
            <person name="Kues U."/>
            <person name="Blanchette R.A."/>
            <person name="Grigoriev I.V."/>
            <person name="Minto R.E."/>
            <person name="Hibbett D.S."/>
        </authorList>
    </citation>
    <scope>NUCLEOTIDE SEQUENCE [LARGE SCALE GENOMIC DNA]</scope>
    <source>
        <strain evidence="1 2">FP15055 ss-10</strain>
    </source>
</reference>
<name>A0A0D7B173_9AGAR</name>
<dbReference type="EMBL" id="KN880665">
    <property type="protein sequence ID" value="KIY63909.1"/>
    <property type="molecule type" value="Genomic_DNA"/>
</dbReference>
<evidence type="ECO:0000313" key="2">
    <source>
        <dbReference type="Proteomes" id="UP000054007"/>
    </source>
</evidence>
<keyword evidence="2" id="KW-1185">Reference proteome</keyword>
<accession>A0A0D7B173</accession>
<proteinExistence type="predicted"/>
<dbReference type="AlphaFoldDB" id="A0A0D7B173"/>
<dbReference type="Proteomes" id="UP000054007">
    <property type="component" value="Unassembled WGS sequence"/>
</dbReference>
<protein>
    <submittedName>
        <fullName evidence="1">Uncharacterized protein</fullName>
    </submittedName>
</protein>
<sequence>MVDIFSQEHYDGGIIASIPISRTKQAVSYQWRLKAAGTLSISGASHAVQFVRLARHVHHQPPSFACSGSVSSTEGELATAHDSRHGLRATVQAQPRRNGKDGMEWVIVQFRDSSLVSDILVLPHLRTSKSTEPSVCLAAGSVGLPPPIPKVSGVTACIGGITTRSYYSQRPLYSEAKSGVKAFYIYSPVSA</sequence>